<evidence type="ECO:0000313" key="1">
    <source>
        <dbReference type="EMBL" id="KAG6650177.1"/>
    </source>
</evidence>
<dbReference type="EMBL" id="CM031814">
    <property type="protein sequence ID" value="KAG6650177.1"/>
    <property type="molecule type" value="Genomic_DNA"/>
</dbReference>
<protein>
    <submittedName>
        <fullName evidence="1">Uncharacterized protein</fullName>
    </submittedName>
</protein>
<sequence length="102" mass="12012">MFRRPLELIFGFVGHLPHMGHLLRVGHLPHIATTTELVFTELVFFSRWVTFMDIFQFLKFQIHWPFATTSTIALSKKSNTNRTHVSFSLEKTNRKMKTFTKS</sequence>
<accession>A0A8T1Q6Z6</accession>
<organism evidence="1 2">
    <name type="scientific">Carya illinoinensis</name>
    <name type="common">Pecan</name>
    <dbReference type="NCBI Taxonomy" id="32201"/>
    <lineage>
        <taxon>Eukaryota</taxon>
        <taxon>Viridiplantae</taxon>
        <taxon>Streptophyta</taxon>
        <taxon>Embryophyta</taxon>
        <taxon>Tracheophyta</taxon>
        <taxon>Spermatophyta</taxon>
        <taxon>Magnoliopsida</taxon>
        <taxon>eudicotyledons</taxon>
        <taxon>Gunneridae</taxon>
        <taxon>Pentapetalae</taxon>
        <taxon>rosids</taxon>
        <taxon>fabids</taxon>
        <taxon>Fagales</taxon>
        <taxon>Juglandaceae</taxon>
        <taxon>Carya</taxon>
    </lineage>
</organism>
<comment type="caution">
    <text evidence="1">The sequence shown here is derived from an EMBL/GenBank/DDBJ whole genome shotgun (WGS) entry which is preliminary data.</text>
</comment>
<dbReference type="AlphaFoldDB" id="A0A8T1Q6Z6"/>
<gene>
    <name evidence="1" type="ORF">CIPAW_06G024000</name>
</gene>
<name>A0A8T1Q6Z6_CARIL</name>
<evidence type="ECO:0000313" key="2">
    <source>
        <dbReference type="Proteomes" id="UP000811609"/>
    </source>
</evidence>
<proteinExistence type="predicted"/>
<dbReference type="Proteomes" id="UP000811609">
    <property type="component" value="Chromosome 6"/>
</dbReference>
<keyword evidence="2" id="KW-1185">Reference proteome</keyword>
<reference evidence="1" key="1">
    <citation type="submission" date="2020-12" db="EMBL/GenBank/DDBJ databases">
        <title>WGS assembly of Carya illinoinensis cv. Pawnee.</title>
        <authorList>
            <person name="Platts A."/>
            <person name="Shu S."/>
            <person name="Wright S."/>
            <person name="Barry K."/>
            <person name="Edger P."/>
            <person name="Pires J.C."/>
            <person name="Schmutz J."/>
        </authorList>
    </citation>
    <scope>NUCLEOTIDE SEQUENCE</scope>
    <source>
        <tissue evidence="1">Leaf</tissue>
    </source>
</reference>